<protein>
    <submittedName>
        <fullName evidence="2">Putative glycosyltransferase</fullName>
    </submittedName>
</protein>
<feature type="domain" description="Spore protein YkvP/CgeB glycosyl transferase-like" evidence="1">
    <location>
        <begin position="186"/>
        <end position="291"/>
    </location>
</feature>
<dbReference type="AlphaFoldDB" id="A0A6M3L3A8"/>
<reference evidence="2" key="1">
    <citation type="submission" date="2020-03" db="EMBL/GenBank/DDBJ databases">
        <title>The deep terrestrial virosphere.</title>
        <authorList>
            <person name="Holmfeldt K."/>
            <person name="Nilsson E."/>
            <person name="Simone D."/>
            <person name="Lopez-Fernandez M."/>
            <person name="Wu X."/>
            <person name="de Brujin I."/>
            <person name="Lundin D."/>
            <person name="Andersson A."/>
            <person name="Bertilsson S."/>
            <person name="Dopson M."/>
        </authorList>
    </citation>
    <scope>NUCLEOTIDE SEQUENCE</scope>
    <source>
        <strain evidence="2">MM415B02827</strain>
    </source>
</reference>
<evidence type="ECO:0000313" key="2">
    <source>
        <dbReference type="EMBL" id="QJA88101.1"/>
    </source>
</evidence>
<dbReference type="GO" id="GO:0016740">
    <property type="term" value="F:transferase activity"/>
    <property type="evidence" value="ECO:0007669"/>
    <property type="project" value="UniProtKB-KW"/>
</dbReference>
<sequence length="304" mass="35222">MSIGVCYDSSIRNNGTGILVFDALQRSLGFGDTVRRYEPHGLLPPQDLYLYVDDGRDDNKWECPKPNAYWAIDTHLGYDYRAWKAKQFDRVYCAQKDGAEKMRQDGLPAEWLPLACHPPCHPNQAELMQHPAREELCSRGLHKMYDVAFIGFLNKGWGENSNNRVEFLDHLFKEFTNFWITTNCFFEEMAVRYVRSRVGMNISILNDLNMRFFELLSIGVCQVTNRDQIGWQELGFEEGKHFLGFDGKSEMCEKVQWALDHPEEREQIAQAGHELARKKHTYAHRVQRILDDAGIKLPERVNGG</sequence>
<evidence type="ECO:0000259" key="1">
    <source>
        <dbReference type="Pfam" id="PF13524"/>
    </source>
</evidence>
<dbReference type="EMBL" id="MT142753">
    <property type="protein sequence ID" value="QJA88101.1"/>
    <property type="molecule type" value="Genomic_DNA"/>
</dbReference>
<dbReference type="Pfam" id="PF13524">
    <property type="entry name" value="Glyco_trans_1_2"/>
    <property type="match status" value="1"/>
</dbReference>
<keyword evidence="2" id="KW-0808">Transferase</keyword>
<dbReference type="InterPro" id="IPR055259">
    <property type="entry name" value="YkvP/CgeB_Glyco_trans-like"/>
</dbReference>
<accession>A0A6M3L3A8</accession>
<gene>
    <name evidence="2" type="ORF">MM415B02827_0011</name>
</gene>
<organism evidence="2">
    <name type="scientific">viral metagenome</name>
    <dbReference type="NCBI Taxonomy" id="1070528"/>
    <lineage>
        <taxon>unclassified sequences</taxon>
        <taxon>metagenomes</taxon>
        <taxon>organismal metagenomes</taxon>
    </lineage>
</organism>
<name>A0A6M3L3A8_9ZZZZ</name>
<proteinExistence type="predicted"/>